<evidence type="ECO:0000256" key="1">
    <source>
        <dbReference type="SAM" id="SignalP"/>
    </source>
</evidence>
<feature type="non-terminal residue" evidence="2">
    <location>
        <position position="1"/>
    </location>
</feature>
<sequence length="287" mass="30304">FNSATMIWCLFLVFTPIVSAFVPGLGYNNLVGGGIYPGGVPLYSGYIAKPIVYGQQVVDGANIYGGAQGYKNYEQDGVAREVLRDNNVLVNKGAQGVAGGHMVVKGNEGNQGYYSDALGAKYNQEGKGLAGAAKQYGSSGEDGYDGFGSAGHRKGHRTSGFHKTYHNVESGKDTKYVDEDHDVAAEKFGQAYDSAFDDKAYNAHGHGHGEGLYAEKVAEGAAARGGMKSAGAHDMSYDALNHNGYYKDRDMAYRNGQAMVQKGGAGGYGANGMRGAAGAQMYHGPMW</sequence>
<reference evidence="2" key="1">
    <citation type="journal article" date="2016" name="Gigascience">
        <title>De novo construction of an expanded transcriptome assembly for the western tarnished plant bug, Lygus hesperus.</title>
        <authorList>
            <person name="Tassone E.E."/>
            <person name="Geib S.M."/>
            <person name="Hall B."/>
            <person name="Fabrick J.A."/>
            <person name="Brent C.S."/>
            <person name="Hull J.J."/>
        </authorList>
    </citation>
    <scope>NUCLEOTIDE SEQUENCE</scope>
</reference>
<dbReference type="AlphaFoldDB" id="A0A146MAU9"/>
<proteinExistence type="predicted"/>
<organism evidence="2">
    <name type="scientific">Lygus hesperus</name>
    <name type="common">Western plant bug</name>
    <dbReference type="NCBI Taxonomy" id="30085"/>
    <lineage>
        <taxon>Eukaryota</taxon>
        <taxon>Metazoa</taxon>
        <taxon>Ecdysozoa</taxon>
        <taxon>Arthropoda</taxon>
        <taxon>Hexapoda</taxon>
        <taxon>Insecta</taxon>
        <taxon>Pterygota</taxon>
        <taxon>Neoptera</taxon>
        <taxon>Paraneoptera</taxon>
        <taxon>Hemiptera</taxon>
        <taxon>Heteroptera</taxon>
        <taxon>Panheteroptera</taxon>
        <taxon>Cimicomorpha</taxon>
        <taxon>Miridae</taxon>
        <taxon>Mirini</taxon>
        <taxon>Lygus</taxon>
    </lineage>
</organism>
<evidence type="ECO:0000313" key="2">
    <source>
        <dbReference type="EMBL" id="JAQ16569.1"/>
    </source>
</evidence>
<keyword evidence="1" id="KW-0732">Signal</keyword>
<accession>A0A146MAU9</accession>
<protein>
    <submittedName>
        <fullName evidence="2">Uncharacterized protein</fullName>
    </submittedName>
</protein>
<dbReference type="EMBL" id="GDHC01002060">
    <property type="protein sequence ID" value="JAQ16569.1"/>
    <property type="molecule type" value="Transcribed_RNA"/>
</dbReference>
<gene>
    <name evidence="2" type="ORF">g.31775</name>
</gene>
<feature type="chain" id="PRO_5007527740" evidence="1">
    <location>
        <begin position="21"/>
        <end position="287"/>
    </location>
</feature>
<feature type="signal peptide" evidence="1">
    <location>
        <begin position="1"/>
        <end position="20"/>
    </location>
</feature>
<name>A0A146MAU9_LYGHE</name>